<reference evidence="2 3" key="1">
    <citation type="submission" date="2022-10" db="EMBL/GenBank/DDBJ databases">
        <title>The complete genomes of actinobacterial strains from the NBC collection.</title>
        <authorList>
            <person name="Joergensen T.S."/>
            <person name="Alvarez Arevalo M."/>
            <person name="Sterndorff E.B."/>
            <person name="Faurdal D."/>
            <person name="Vuksanovic O."/>
            <person name="Mourched A.-S."/>
            <person name="Charusanti P."/>
            <person name="Shaw S."/>
            <person name="Blin K."/>
            <person name="Weber T."/>
        </authorList>
    </citation>
    <scope>NUCLEOTIDE SEQUENCE [LARGE SCALE GENOMIC DNA]</scope>
    <source>
        <strain evidence="2 3">NBC_00156</strain>
    </source>
</reference>
<evidence type="ECO:0000256" key="1">
    <source>
        <dbReference type="SAM" id="MobiDB-lite"/>
    </source>
</evidence>
<accession>A0ABZ1KKH6</accession>
<feature type="region of interest" description="Disordered" evidence="1">
    <location>
        <begin position="1"/>
        <end position="47"/>
    </location>
</feature>
<proteinExistence type="predicted"/>
<dbReference type="EMBL" id="CP108164">
    <property type="protein sequence ID" value="WTQ79076.1"/>
    <property type="molecule type" value="Genomic_DNA"/>
</dbReference>
<sequence length="47" mass="5259">MRGAGPVRRDAEGRRDELVRREPWVGDVERPGRADGGEPPFAFGPRQ</sequence>
<evidence type="ECO:0000313" key="2">
    <source>
        <dbReference type="EMBL" id="WTQ79076.1"/>
    </source>
</evidence>
<dbReference type="RefSeq" id="WP_405444774.1">
    <property type="nucleotide sequence ID" value="NZ_CP108164.1"/>
</dbReference>
<evidence type="ECO:0000313" key="3">
    <source>
        <dbReference type="Proteomes" id="UP001622557"/>
    </source>
</evidence>
<dbReference type="GeneID" id="97279083"/>
<name>A0ABZ1KKH6_STRAH</name>
<dbReference type="Proteomes" id="UP001622557">
    <property type="component" value="Chromosome"/>
</dbReference>
<organism evidence="2 3">
    <name type="scientific">Streptomyces achromogenes</name>
    <dbReference type="NCBI Taxonomy" id="67255"/>
    <lineage>
        <taxon>Bacteria</taxon>
        <taxon>Bacillati</taxon>
        <taxon>Actinomycetota</taxon>
        <taxon>Actinomycetes</taxon>
        <taxon>Kitasatosporales</taxon>
        <taxon>Streptomycetaceae</taxon>
        <taxon>Streptomyces</taxon>
    </lineage>
</organism>
<keyword evidence="3" id="KW-1185">Reference proteome</keyword>
<protein>
    <submittedName>
        <fullName evidence="2">Uncharacterized protein</fullName>
    </submittedName>
</protein>
<gene>
    <name evidence="2" type="ORF">OG350_01630</name>
</gene>
<feature type="compositionally biased region" description="Basic and acidic residues" evidence="1">
    <location>
        <begin position="7"/>
        <end position="36"/>
    </location>
</feature>